<feature type="coiled-coil region" evidence="5">
    <location>
        <begin position="33"/>
        <end position="70"/>
    </location>
</feature>
<dbReference type="PANTHER" id="PTHR34138">
    <property type="entry name" value="CELL SHAPE-DETERMINING PROTEIN MREC"/>
    <property type="match status" value="1"/>
</dbReference>
<feature type="non-terminal residue" evidence="7">
    <location>
        <position position="1"/>
    </location>
</feature>
<dbReference type="InterPro" id="IPR042175">
    <property type="entry name" value="Cell/Rod_MreC_2"/>
</dbReference>
<dbReference type="InterPro" id="IPR055342">
    <property type="entry name" value="MreC_beta-barrel_core"/>
</dbReference>
<name>A0A382SVV6_9ZZZZ</name>
<evidence type="ECO:0000256" key="4">
    <source>
        <dbReference type="ARBA" id="ARBA00032089"/>
    </source>
</evidence>
<feature type="domain" description="Rod shape-determining protein MreC beta-barrel core" evidence="6">
    <location>
        <begin position="86"/>
        <end position="232"/>
    </location>
</feature>
<evidence type="ECO:0000256" key="2">
    <source>
        <dbReference type="ARBA" id="ARBA00013855"/>
    </source>
</evidence>
<dbReference type="InterPro" id="IPR007221">
    <property type="entry name" value="MreC"/>
</dbReference>
<evidence type="ECO:0000256" key="3">
    <source>
        <dbReference type="ARBA" id="ARBA00022960"/>
    </source>
</evidence>
<keyword evidence="5" id="KW-0175">Coiled coil</keyword>
<proteinExistence type="inferred from homology"/>
<keyword evidence="3" id="KW-0133">Cell shape</keyword>
<accession>A0A382SVV6</accession>
<dbReference type="Gene3D" id="2.40.10.340">
    <property type="entry name" value="Rod shape-determining protein MreC, domain 1"/>
    <property type="match status" value="1"/>
</dbReference>
<dbReference type="NCBIfam" id="TIGR00219">
    <property type="entry name" value="mreC"/>
    <property type="match status" value="1"/>
</dbReference>
<protein>
    <recommendedName>
        <fullName evidence="2">Cell shape-determining protein MreC</fullName>
    </recommendedName>
    <alternativeName>
        <fullName evidence="4">Cell shape protein MreC</fullName>
    </alternativeName>
</protein>
<reference evidence="7" key="1">
    <citation type="submission" date="2018-05" db="EMBL/GenBank/DDBJ databases">
        <authorList>
            <person name="Lanie J.A."/>
            <person name="Ng W.-L."/>
            <person name="Kazmierczak K.M."/>
            <person name="Andrzejewski T.M."/>
            <person name="Davidsen T.M."/>
            <person name="Wayne K.J."/>
            <person name="Tettelin H."/>
            <person name="Glass J.I."/>
            <person name="Rusch D."/>
            <person name="Podicherti R."/>
            <person name="Tsui H.-C.T."/>
            <person name="Winkler M.E."/>
        </authorList>
    </citation>
    <scope>NUCLEOTIDE SEQUENCE</scope>
</reference>
<evidence type="ECO:0000313" key="7">
    <source>
        <dbReference type="EMBL" id="SVD14034.1"/>
    </source>
</evidence>
<dbReference type="InterPro" id="IPR042177">
    <property type="entry name" value="Cell/Rod_1"/>
</dbReference>
<evidence type="ECO:0000256" key="5">
    <source>
        <dbReference type="SAM" id="Coils"/>
    </source>
</evidence>
<dbReference type="Gene3D" id="2.40.10.350">
    <property type="entry name" value="Rod shape-determining protein MreC, domain 2"/>
    <property type="match status" value="1"/>
</dbReference>
<dbReference type="AlphaFoldDB" id="A0A382SVV6"/>
<dbReference type="PANTHER" id="PTHR34138:SF1">
    <property type="entry name" value="CELL SHAPE-DETERMINING PROTEIN MREC"/>
    <property type="match status" value="1"/>
</dbReference>
<gene>
    <name evidence="7" type="ORF">METZ01_LOCUS366888</name>
</gene>
<evidence type="ECO:0000256" key="1">
    <source>
        <dbReference type="ARBA" id="ARBA00009369"/>
    </source>
</evidence>
<dbReference type="PIRSF" id="PIRSF038471">
    <property type="entry name" value="MreC"/>
    <property type="match status" value="1"/>
</dbReference>
<sequence>FKTLAGTALEPVLMISQWPNQAADSFSDFFTTRKTLRDEIERLNRQILTMRTSSQKMAALLQENNRLRQLLGSSERVQEAVLITEIIGVDPNPNHARITVDKGTSDNVAIGQAVIDDRGLVGKVVASTLGTSTILLITDQTQAVPVRSLRSGPQLIVEGGGGFANLVGRHVPGTADLRVGDTLVTSGLGQVFPNGYPVAVVSQFEQSQGNSFATIQAKPLAHLSARSHVLILFSTEEMPENYLNGAAINGQ</sequence>
<dbReference type="EMBL" id="UINC01131997">
    <property type="protein sequence ID" value="SVD14034.1"/>
    <property type="molecule type" value="Genomic_DNA"/>
</dbReference>
<dbReference type="GO" id="GO:0008360">
    <property type="term" value="P:regulation of cell shape"/>
    <property type="evidence" value="ECO:0007669"/>
    <property type="project" value="UniProtKB-KW"/>
</dbReference>
<dbReference type="GO" id="GO:0005886">
    <property type="term" value="C:plasma membrane"/>
    <property type="evidence" value="ECO:0007669"/>
    <property type="project" value="TreeGrafter"/>
</dbReference>
<organism evidence="7">
    <name type="scientific">marine metagenome</name>
    <dbReference type="NCBI Taxonomy" id="408172"/>
    <lineage>
        <taxon>unclassified sequences</taxon>
        <taxon>metagenomes</taxon>
        <taxon>ecological metagenomes</taxon>
    </lineage>
</organism>
<dbReference type="Pfam" id="PF04085">
    <property type="entry name" value="MreC"/>
    <property type="match status" value="1"/>
</dbReference>
<comment type="similarity">
    <text evidence="1">Belongs to the MreC family.</text>
</comment>
<evidence type="ECO:0000259" key="6">
    <source>
        <dbReference type="Pfam" id="PF04085"/>
    </source>
</evidence>